<name>A0ABS8NKL7_9BACT</name>
<sequence>MTSTFSFQAYVYSPERGAFSVSMESFAEQLQHLQGLFFEWDGSFTWANQKQGWQIDGTVYDNGDTIQYVDLHGRGSSDEGRIQLIQRLKALFAGLEPNDSVSLMRLPEREWQDLQAFEKEVHPKAVG</sequence>
<dbReference type="EMBL" id="JAJKFW010000025">
    <property type="protein sequence ID" value="MCC9644116.1"/>
    <property type="molecule type" value="Genomic_DNA"/>
</dbReference>
<organism evidence="1 2">
    <name type="scientific">Rhodopirellula halodulae</name>
    <dbReference type="NCBI Taxonomy" id="2894198"/>
    <lineage>
        <taxon>Bacteria</taxon>
        <taxon>Pseudomonadati</taxon>
        <taxon>Planctomycetota</taxon>
        <taxon>Planctomycetia</taxon>
        <taxon>Pirellulales</taxon>
        <taxon>Pirellulaceae</taxon>
        <taxon>Rhodopirellula</taxon>
    </lineage>
</organism>
<gene>
    <name evidence="1" type="ORF">LOC71_17680</name>
</gene>
<reference evidence="1" key="1">
    <citation type="submission" date="2021-11" db="EMBL/GenBank/DDBJ databases">
        <title>Genome sequence.</title>
        <authorList>
            <person name="Sun Q."/>
        </authorList>
    </citation>
    <scope>NUCLEOTIDE SEQUENCE</scope>
    <source>
        <strain evidence="1">JC740</strain>
    </source>
</reference>
<keyword evidence="2" id="KW-1185">Reference proteome</keyword>
<dbReference type="RefSeq" id="WP_230275220.1">
    <property type="nucleotide sequence ID" value="NZ_JAJKFW010000025.1"/>
</dbReference>
<evidence type="ECO:0000313" key="2">
    <source>
        <dbReference type="Proteomes" id="UP001430306"/>
    </source>
</evidence>
<comment type="caution">
    <text evidence="1">The sequence shown here is derived from an EMBL/GenBank/DDBJ whole genome shotgun (WGS) entry which is preliminary data.</text>
</comment>
<accession>A0ABS8NKL7</accession>
<proteinExistence type="predicted"/>
<protein>
    <submittedName>
        <fullName evidence="1">Uncharacterized protein</fullName>
    </submittedName>
</protein>
<evidence type="ECO:0000313" key="1">
    <source>
        <dbReference type="EMBL" id="MCC9644116.1"/>
    </source>
</evidence>
<dbReference type="Proteomes" id="UP001430306">
    <property type="component" value="Unassembled WGS sequence"/>
</dbReference>